<keyword evidence="7 15" id="KW-0963">Cytoplasm</keyword>
<evidence type="ECO:0000259" key="18">
    <source>
        <dbReference type="Pfam" id="PF01746"/>
    </source>
</evidence>
<evidence type="ECO:0000256" key="12">
    <source>
        <dbReference type="ARBA" id="ARBA00029736"/>
    </source>
</evidence>
<reference evidence="19" key="1">
    <citation type="submission" date="2019-03" db="EMBL/GenBank/DDBJ databases">
        <title>Lake Tanganyika Metagenome-Assembled Genomes (MAGs).</title>
        <authorList>
            <person name="Tran P."/>
        </authorList>
    </citation>
    <scope>NUCLEOTIDE SEQUENCE</scope>
    <source>
        <strain evidence="19">M_DeepCast_400m_m2_100</strain>
    </source>
</reference>
<evidence type="ECO:0000256" key="4">
    <source>
        <dbReference type="ARBA" id="ARBA00011738"/>
    </source>
</evidence>
<dbReference type="EMBL" id="VGIY01000406">
    <property type="protein sequence ID" value="MBM3318580.1"/>
    <property type="molecule type" value="Genomic_DNA"/>
</dbReference>
<sequence>MIRIALEKGLATLRIVNLRDYADDRHRTIDDAPYGGGPGMVLKVEPVARALAALPPPAGPREVILLSPQGESLTQAFFEQRAGGADLVLVCGRYKGVDERIRGLVDREVSLGDFVLSGGELAAMVVIDGLLRLIPGVLGDLDSARGDSFSSGLLDCAYYTRPEVWEGRGVPPVLLSGHHGEVGRWRRRDALERTLRRRPDLLAGAALSDEDARHLRELGWAGTDAPRQRWGGSGA</sequence>
<dbReference type="GO" id="GO:0052906">
    <property type="term" value="F:tRNA (guanine(37)-N1)-methyltransferase activity"/>
    <property type="evidence" value="ECO:0007669"/>
    <property type="project" value="UniProtKB-UniRule"/>
</dbReference>
<evidence type="ECO:0000256" key="6">
    <source>
        <dbReference type="ARBA" id="ARBA00014679"/>
    </source>
</evidence>
<evidence type="ECO:0000256" key="11">
    <source>
        <dbReference type="ARBA" id="ARBA00022694"/>
    </source>
</evidence>
<evidence type="ECO:0000256" key="16">
    <source>
        <dbReference type="PIRSR" id="PIRSR000386-1"/>
    </source>
</evidence>
<evidence type="ECO:0000313" key="19">
    <source>
        <dbReference type="EMBL" id="MBM3318580.1"/>
    </source>
</evidence>
<evidence type="ECO:0000256" key="10">
    <source>
        <dbReference type="ARBA" id="ARBA00022691"/>
    </source>
</evidence>
<evidence type="ECO:0000256" key="8">
    <source>
        <dbReference type="ARBA" id="ARBA00022603"/>
    </source>
</evidence>
<name>A0A937XB56_UNCEI</name>
<gene>
    <name evidence="15 19" type="primary">trmD</name>
    <name evidence="19" type="ORF">FJY75_12080</name>
</gene>
<dbReference type="HAMAP" id="MF_00605">
    <property type="entry name" value="TrmD"/>
    <property type="match status" value="1"/>
</dbReference>
<keyword evidence="10 15" id="KW-0949">S-adenosyl-L-methionine</keyword>
<feature type="binding site" evidence="15 16">
    <location>
        <begin position="111"/>
        <end position="116"/>
    </location>
    <ligand>
        <name>S-adenosyl-L-methionine</name>
        <dbReference type="ChEBI" id="CHEBI:59789"/>
    </ligand>
</feature>
<protein>
    <recommendedName>
        <fullName evidence="6 15">tRNA (guanine-N(1)-)-methyltransferase</fullName>
        <ecNumber evidence="5 15">2.1.1.228</ecNumber>
    </recommendedName>
    <alternativeName>
        <fullName evidence="12 15">M1G-methyltransferase</fullName>
    </alternativeName>
    <alternativeName>
        <fullName evidence="13 15">tRNA [GM37] methyltransferase</fullName>
    </alternativeName>
</protein>
<dbReference type="InterPro" id="IPR029026">
    <property type="entry name" value="tRNA_m1G_MTases_N"/>
</dbReference>
<dbReference type="InterPro" id="IPR016009">
    <property type="entry name" value="tRNA_MeTrfase_TRMD/TRM10"/>
</dbReference>
<evidence type="ECO:0000256" key="3">
    <source>
        <dbReference type="ARBA" id="ARBA00007630"/>
    </source>
</evidence>
<dbReference type="PANTHER" id="PTHR46417:SF1">
    <property type="entry name" value="TRNA (GUANINE-N(1)-)-METHYLTRANSFERASE"/>
    <property type="match status" value="1"/>
</dbReference>
<proteinExistence type="inferred from homology"/>
<dbReference type="InterPro" id="IPR002649">
    <property type="entry name" value="tRNA_m1G_MeTrfase_TrmD"/>
</dbReference>
<dbReference type="PIRSF" id="PIRSF000386">
    <property type="entry name" value="tRNA_mtase"/>
    <property type="match status" value="1"/>
</dbReference>
<dbReference type="AlphaFoldDB" id="A0A937XB56"/>
<dbReference type="FunFam" id="1.10.1270.20:FF:000001">
    <property type="entry name" value="tRNA (guanine-N(1)-)-methyltransferase"/>
    <property type="match status" value="1"/>
</dbReference>
<comment type="function">
    <text evidence="1 15 17">Specifically methylates guanosine-37 in various tRNAs.</text>
</comment>
<dbReference type="NCBIfam" id="NF000648">
    <property type="entry name" value="PRK00026.1"/>
    <property type="match status" value="1"/>
</dbReference>
<accession>A0A937XB56</accession>
<evidence type="ECO:0000313" key="20">
    <source>
        <dbReference type="Proteomes" id="UP000748308"/>
    </source>
</evidence>
<evidence type="ECO:0000256" key="15">
    <source>
        <dbReference type="HAMAP-Rule" id="MF_00605"/>
    </source>
</evidence>
<keyword evidence="8 15" id="KW-0489">Methyltransferase</keyword>
<dbReference type="PANTHER" id="PTHR46417">
    <property type="entry name" value="TRNA (GUANINE-N(1)-)-METHYLTRANSFERASE"/>
    <property type="match status" value="1"/>
</dbReference>
<feature type="domain" description="tRNA methyltransferase TRMD/TRM10-type" evidence="18">
    <location>
        <begin position="4"/>
        <end position="202"/>
    </location>
</feature>
<dbReference type="CDD" id="cd18080">
    <property type="entry name" value="TrmD-like"/>
    <property type="match status" value="1"/>
</dbReference>
<evidence type="ECO:0000256" key="2">
    <source>
        <dbReference type="ARBA" id="ARBA00004496"/>
    </source>
</evidence>
<evidence type="ECO:0000256" key="9">
    <source>
        <dbReference type="ARBA" id="ARBA00022679"/>
    </source>
</evidence>
<comment type="subcellular location">
    <subcellularLocation>
        <location evidence="2 15 17">Cytoplasm</location>
    </subcellularLocation>
</comment>
<dbReference type="GO" id="GO:0005829">
    <property type="term" value="C:cytosol"/>
    <property type="evidence" value="ECO:0007669"/>
    <property type="project" value="TreeGrafter"/>
</dbReference>
<dbReference type="NCBIfam" id="TIGR00088">
    <property type="entry name" value="trmD"/>
    <property type="match status" value="1"/>
</dbReference>
<comment type="similarity">
    <text evidence="3 15 17">Belongs to the RNA methyltransferase TrmD family.</text>
</comment>
<organism evidence="19 20">
    <name type="scientific">Eiseniibacteriota bacterium</name>
    <dbReference type="NCBI Taxonomy" id="2212470"/>
    <lineage>
        <taxon>Bacteria</taxon>
        <taxon>Candidatus Eiseniibacteriota</taxon>
    </lineage>
</organism>
<evidence type="ECO:0000256" key="13">
    <source>
        <dbReference type="ARBA" id="ARBA00033392"/>
    </source>
</evidence>
<comment type="catalytic activity">
    <reaction evidence="14 15 17">
        <text>guanosine(37) in tRNA + S-adenosyl-L-methionine = N(1)-methylguanosine(37) in tRNA + S-adenosyl-L-homocysteine + H(+)</text>
        <dbReference type="Rhea" id="RHEA:36899"/>
        <dbReference type="Rhea" id="RHEA-COMP:10145"/>
        <dbReference type="Rhea" id="RHEA-COMP:10147"/>
        <dbReference type="ChEBI" id="CHEBI:15378"/>
        <dbReference type="ChEBI" id="CHEBI:57856"/>
        <dbReference type="ChEBI" id="CHEBI:59789"/>
        <dbReference type="ChEBI" id="CHEBI:73542"/>
        <dbReference type="ChEBI" id="CHEBI:74269"/>
        <dbReference type="EC" id="2.1.1.228"/>
    </reaction>
</comment>
<evidence type="ECO:0000256" key="1">
    <source>
        <dbReference type="ARBA" id="ARBA00002634"/>
    </source>
</evidence>
<dbReference type="SUPFAM" id="SSF75217">
    <property type="entry name" value="alpha/beta knot"/>
    <property type="match status" value="1"/>
</dbReference>
<evidence type="ECO:0000256" key="14">
    <source>
        <dbReference type="ARBA" id="ARBA00047783"/>
    </source>
</evidence>
<keyword evidence="11 15" id="KW-0819">tRNA processing</keyword>
<dbReference type="Proteomes" id="UP000748308">
    <property type="component" value="Unassembled WGS sequence"/>
</dbReference>
<keyword evidence="9 15" id="KW-0808">Transferase</keyword>
<dbReference type="Gene3D" id="3.40.1280.10">
    <property type="match status" value="1"/>
</dbReference>
<dbReference type="GO" id="GO:0002939">
    <property type="term" value="P:tRNA N1-guanine methylation"/>
    <property type="evidence" value="ECO:0007669"/>
    <property type="project" value="TreeGrafter"/>
</dbReference>
<dbReference type="EC" id="2.1.1.228" evidence="5 15"/>
<dbReference type="Gene3D" id="1.10.1270.20">
    <property type="entry name" value="tRNA(m1g37)methyltransferase, domain 2"/>
    <property type="match status" value="1"/>
</dbReference>
<comment type="subunit">
    <text evidence="4 15 17">Homodimer.</text>
</comment>
<evidence type="ECO:0000256" key="5">
    <source>
        <dbReference type="ARBA" id="ARBA00012807"/>
    </source>
</evidence>
<feature type="binding site" evidence="15 16">
    <location>
        <position position="92"/>
    </location>
    <ligand>
        <name>S-adenosyl-L-methionine</name>
        <dbReference type="ChEBI" id="CHEBI:59789"/>
    </ligand>
</feature>
<dbReference type="Pfam" id="PF01746">
    <property type="entry name" value="tRNA_m1G_MT"/>
    <property type="match status" value="1"/>
</dbReference>
<evidence type="ECO:0000256" key="17">
    <source>
        <dbReference type="RuleBase" id="RU003464"/>
    </source>
</evidence>
<dbReference type="InterPro" id="IPR029028">
    <property type="entry name" value="Alpha/beta_knot_MTases"/>
</dbReference>
<comment type="caution">
    <text evidence="19">The sequence shown here is derived from an EMBL/GenBank/DDBJ whole genome shotgun (WGS) entry which is preliminary data.</text>
</comment>
<evidence type="ECO:0000256" key="7">
    <source>
        <dbReference type="ARBA" id="ARBA00022490"/>
    </source>
</evidence>
<dbReference type="InterPro" id="IPR023148">
    <property type="entry name" value="tRNA_m1G_MeTrfase_C_sf"/>
</dbReference>